<accession>A0A2Z2NJL7</accession>
<proteinExistence type="predicted"/>
<keyword evidence="2" id="KW-1185">Reference proteome</keyword>
<sequence length="71" mass="7754">MNNATATSDKHPKLQEVNNARISHGLDPVDNLPSNWKFTLAPFLTLQDLAGGAGNVMKIVREQKQQLEGLA</sequence>
<dbReference type="KEGG" id="gai:IMCC3135_02910"/>
<gene>
    <name evidence="1" type="ORF">IMCC3135_02910</name>
</gene>
<evidence type="ECO:0000313" key="1">
    <source>
        <dbReference type="EMBL" id="ASJ70695.1"/>
    </source>
</evidence>
<dbReference type="AlphaFoldDB" id="A0A2Z2NJL7"/>
<protein>
    <submittedName>
        <fullName evidence="1">Uncharacterized protein</fullName>
    </submittedName>
</protein>
<organism evidence="1 2">
    <name type="scientific">Granulosicoccus antarcticus IMCC3135</name>
    <dbReference type="NCBI Taxonomy" id="1192854"/>
    <lineage>
        <taxon>Bacteria</taxon>
        <taxon>Pseudomonadati</taxon>
        <taxon>Pseudomonadota</taxon>
        <taxon>Gammaproteobacteria</taxon>
        <taxon>Chromatiales</taxon>
        <taxon>Granulosicoccaceae</taxon>
        <taxon>Granulosicoccus</taxon>
    </lineage>
</organism>
<evidence type="ECO:0000313" key="2">
    <source>
        <dbReference type="Proteomes" id="UP000250079"/>
    </source>
</evidence>
<dbReference type="RefSeq" id="WP_088916211.1">
    <property type="nucleotide sequence ID" value="NZ_CP018632.1"/>
</dbReference>
<dbReference type="Proteomes" id="UP000250079">
    <property type="component" value="Chromosome"/>
</dbReference>
<name>A0A2Z2NJL7_9GAMM</name>
<reference evidence="1 2" key="1">
    <citation type="submission" date="2016-12" db="EMBL/GenBank/DDBJ databases">
        <authorList>
            <person name="Song W.-J."/>
            <person name="Kurnit D.M."/>
        </authorList>
    </citation>
    <scope>NUCLEOTIDE SEQUENCE [LARGE SCALE GENOMIC DNA]</scope>
    <source>
        <strain evidence="1 2">IMCC3135</strain>
    </source>
</reference>
<dbReference type="EMBL" id="CP018632">
    <property type="protein sequence ID" value="ASJ70695.1"/>
    <property type="molecule type" value="Genomic_DNA"/>
</dbReference>